<proteinExistence type="predicted"/>
<organism evidence="7 8">
    <name type="scientific">Angustibacter luteus</name>
    <dbReference type="NCBI Taxonomy" id="658456"/>
    <lineage>
        <taxon>Bacteria</taxon>
        <taxon>Bacillati</taxon>
        <taxon>Actinomycetota</taxon>
        <taxon>Actinomycetes</taxon>
        <taxon>Kineosporiales</taxon>
        <taxon>Kineosporiaceae</taxon>
    </lineage>
</organism>
<keyword evidence="4 6" id="KW-1133">Transmembrane helix</keyword>
<dbReference type="Proteomes" id="UP001596189">
    <property type="component" value="Unassembled WGS sequence"/>
</dbReference>
<evidence type="ECO:0000313" key="7">
    <source>
        <dbReference type="EMBL" id="MFC6005830.1"/>
    </source>
</evidence>
<feature type="transmembrane region" description="Helical" evidence="6">
    <location>
        <begin position="21"/>
        <end position="40"/>
    </location>
</feature>
<keyword evidence="2" id="KW-0488">Methylation</keyword>
<dbReference type="EMBL" id="JBHSRD010000002">
    <property type="protein sequence ID" value="MFC6005830.1"/>
    <property type="molecule type" value="Genomic_DNA"/>
</dbReference>
<protein>
    <submittedName>
        <fullName evidence="7">Type II secretion system protein</fullName>
    </submittedName>
</protein>
<dbReference type="PROSITE" id="PS00409">
    <property type="entry name" value="PROKAR_NTER_METHYL"/>
    <property type="match status" value="1"/>
</dbReference>
<dbReference type="NCBIfam" id="TIGR02532">
    <property type="entry name" value="IV_pilin_GFxxxE"/>
    <property type="match status" value="1"/>
</dbReference>
<evidence type="ECO:0000313" key="8">
    <source>
        <dbReference type="Proteomes" id="UP001596189"/>
    </source>
</evidence>
<dbReference type="PANTHER" id="PTHR30093">
    <property type="entry name" value="GENERAL SECRETION PATHWAY PROTEIN G"/>
    <property type="match status" value="1"/>
</dbReference>
<name>A0ABW1JAI6_9ACTN</name>
<dbReference type="InterPro" id="IPR012902">
    <property type="entry name" value="N_methyl_site"/>
</dbReference>
<evidence type="ECO:0000256" key="2">
    <source>
        <dbReference type="ARBA" id="ARBA00022481"/>
    </source>
</evidence>
<dbReference type="Pfam" id="PF07963">
    <property type="entry name" value="N_methyl"/>
    <property type="match status" value="1"/>
</dbReference>
<dbReference type="PANTHER" id="PTHR30093:SF44">
    <property type="entry name" value="TYPE II SECRETION SYSTEM CORE PROTEIN G"/>
    <property type="match status" value="1"/>
</dbReference>
<dbReference type="InterPro" id="IPR000983">
    <property type="entry name" value="Bac_GSPG_pilin"/>
</dbReference>
<evidence type="ECO:0000256" key="6">
    <source>
        <dbReference type="SAM" id="Phobius"/>
    </source>
</evidence>
<comment type="subcellular location">
    <subcellularLocation>
        <location evidence="1">Membrane</location>
        <topology evidence="1">Single-pass membrane protein</topology>
    </subcellularLocation>
</comment>
<evidence type="ECO:0000256" key="1">
    <source>
        <dbReference type="ARBA" id="ARBA00004167"/>
    </source>
</evidence>
<accession>A0ABW1JAI6</accession>
<dbReference type="Gene3D" id="3.30.700.10">
    <property type="entry name" value="Glycoprotein, Type 4 Pilin"/>
    <property type="match status" value="1"/>
</dbReference>
<dbReference type="PRINTS" id="PR00813">
    <property type="entry name" value="BCTERIALGSPG"/>
</dbReference>
<keyword evidence="8" id="KW-1185">Reference proteome</keyword>
<sequence length="143" mass="15191">MLTRIRKAAEEKDSGFTLIELLVVMIIIGILAAIAIPVFLNQRKKAVDTSMKSDLRTVANEMETYYTDNQNYPAANASGTDTVNVGTTAVKLTKGNTVDITVVVGAGVVDGSYCLKASNAKGTSDWYYDSDQGGLQAKGTACS</sequence>
<dbReference type="SUPFAM" id="SSF54523">
    <property type="entry name" value="Pili subunits"/>
    <property type="match status" value="1"/>
</dbReference>
<evidence type="ECO:0000256" key="5">
    <source>
        <dbReference type="ARBA" id="ARBA00023136"/>
    </source>
</evidence>
<keyword evidence="5 6" id="KW-0472">Membrane</keyword>
<keyword evidence="3 6" id="KW-0812">Transmembrane</keyword>
<evidence type="ECO:0000256" key="3">
    <source>
        <dbReference type="ARBA" id="ARBA00022692"/>
    </source>
</evidence>
<dbReference type="InterPro" id="IPR045584">
    <property type="entry name" value="Pilin-like"/>
</dbReference>
<dbReference type="RefSeq" id="WP_345716704.1">
    <property type="nucleotide sequence ID" value="NZ_BAABFP010000005.1"/>
</dbReference>
<comment type="caution">
    <text evidence="7">The sequence shown here is derived from an EMBL/GenBank/DDBJ whole genome shotgun (WGS) entry which is preliminary data.</text>
</comment>
<reference evidence="8" key="1">
    <citation type="journal article" date="2019" name="Int. J. Syst. Evol. Microbiol.">
        <title>The Global Catalogue of Microorganisms (GCM) 10K type strain sequencing project: providing services to taxonomists for standard genome sequencing and annotation.</title>
        <authorList>
            <consortium name="The Broad Institute Genomics Platform"/>
            <consortium name="The Broad Institute Genome Sequencing Center for Infectious Disease"/>
            <person name="Wu L."/>
            <person name="Ma J."/>
        </authorList>
    </citation>
    <scope>NUCLEOTIDE SEQUENCE [LARGE SCALE GENOMIC DNA]</scope>
    <source>
        <strain evidence="8">KACC 14249</strain>
    </source>
</reference>
<gene>
    <name evidence="7" type="ORF">ACFQDO_01700</name>
</gene>
<evidence type="ECO:0000256" key="4">
    <source>
        <dbReference type="ARBA" id="ARBA00022989"/>
    </source>
</evidence>